<dbReference type="InterPro" id="IPR011990">
    <property type="entry name" value="TPR-like_helical_dom_sf"/>
</dbReference>
<dbReference type="Proteomes" id="UP001344447">
    <property type="component" value="Unassembled WGS sequence"/>
</dbReference>
<name>A0AAN7UF67_9MYCE</name>
<reference evidence="1 2" key="1">
    <citation type="submission" date="2023-11" db="EMBL/GenBank/DDBJ databases">
        <title>Dfirmibasis_genome.</title>
        <authorList>
            <person name="Edelbroek B."/>
            <person name="Kjellin J."/>
            <person name="Jerlstrom-Hultqvist J."/>
            <person name="Soderbom F."/>
        </authorList>
    </citation>
    <scope>NUCLEOTIDE SEQUENCE [LARGE SCALE GENOMIC DNA]</scope>
    <source>
        <strain evidence="1 2">TNS-C-14</strain>
    </source>
</reference>
<sequence length="427" mass="49736">MISSLILKFNKTNLIKNNTTNFFLDNVLNKNGYNNNNNNNRFASYKSFQTLKTDYKFSEEDEVFEEIKDFKKYEDRGNYSAAKSILNRSLSMVESTVGNKHPITLNVLFRMVNLELIIGDLSSAERYANQILSRLNNNTNLSNIDIDSQYLIPTLNYLLICSQYQGDNEKCFKIIDQINEISKKKNDWELLISNLLNKAIILSLDCNESADQIYKELIELSNENLNESNKLNESILSNYACYLHSNGNNDELAEQLYIKAIKLAESNKNDIELVNILSNYGEFLFDSDQFDKAEPILNNAIAKSELVYGRYNPKVGTILYILGKINRDKRNLAFAEGFFSKCITIFEDYKNQTKRKEHERQLLNQNDTNYHYQPGKRERELRINKEVDIDFGNVLWDYAQMLRDNGRLKEAENLEQRARKLNSFEDD</sequence>
<dbReference type="SUPFAM" id="SSF48452">
    <property type="entry name" value="TPR-like"/>
    <property type="match status" value="1"/>
</dbReference>
<dbReference type="EMBL" id="JAVFKY010000002">
    <property type="protein sequence ID" value="KAK5580293.1"/>
    <property type="molecule type" value="Genomic_DNA"/>
</dbReference>
<protein>
    <recommendedName>
        <fullName evidence="3">Kinesin light chain</fullName>
    </recommendedName>
</protein>
<gene>
    <name evidence="1" type="ORF">RB653_000309</name>
</gene>
<comment type="caution">
    <text evidence="1">The sequence shown here is derived from an EMBL/GenBank/DDBJ whole genome shotgun (WGS) entry which is preliminary data.</text>
</comment>
<keyword evidence="2" id="KW-1185">Reference proteome</keyword>
<evidence type="ECO:0008006" key="3">
    <source>
        <dbReference type="Google" id="ProtNLM"/>
    </source>
</evidence>
<accession>A0AAN7UF67</accession>
<organism evidence="1 2">
    <name type="scientific">Dictyostelium firmibasis</name>
    <dbReference type="NCBI Taxonomy" id="79012"/>
    <lineage>
        <taxon>Eukaryota</taxon>
        <taxon>Amoebozoa</taxon>
        <taxon>Evosea</taxon>
        <taxon>Eumycetozoa</taxon>
        <taxon>Dictyostelia</taxon>
        <taxon>Dictyosteliales</taxon>
        <taxon>Dictyosteliaceae</taxon>
        <taxon>Dictyostelium</taxon>
    </lineage>
</organism>
<evidence type="ECO:0000313" key="1">
    <source>
        <dbReference type="EMBL" id="KAK5580293.1"/>
    </source>
</evidence>
<proteinExistence type="predicted"/>
<evidence type="ECO:0000313" key="2">
    <source>
        <dbReference type="Proteomes" id="UP001344447"/>
    </source>
</evidence>
<dbReference type="AlphaFoldDB" id="A0AAN7UF67"/>
<dbReference type="Gene3D" id="1.25.40.10">
    <property type="entry name" value="Tetratricopeptide repeat domain"/>
    <property type="match status" value="2"/>
</dbReference>
<dbReference type="Pfam" id="PF13424">
    <property type="entry name" value="TPR_12"/>
    <property type="match status" value="1"/>
</dbReference>